<comment type="subcellular location">
    <subcellularLocation>
        <location evidence="1">Cell projection</location>
        <location evidence="1">Cilium</location>
    </subcellularLocation>
    <subcellularLocation>
        <location evidence="2">Cytoplasm</location>
        <location evidence="2">Cytoskeleton</location>
    </subcellularLocation>
</comment>
<feature type="region of interest" description="Disordered" evidence="6">
    <location>
        <begin position="197"/>
        <end position="223"/>
    </location>
</feature>
<evidence type="ECO:0000313" key="9">
    <source>
        <dbReference type="Proteomes" id="UP001249851"/>
    </source>
</evidence>
<evidence type="ECO:0000256" key="2">
    <source>
        <dbReference type="ARBA" id="ARBA00004245"/>
    </source>
</evidence>
<dbReference type="InterPro" id="IPR052102">
    <property type="entry name" value="Enkurin_domain-protein"/>
</dbReference>
<dbReference type="PANTHER" id="PTHR21490">
    <property type="entry name" value="ENKURIN-RELATED"/>
    <property type="match status" value="1"/>
</dbReference>
<dbReference type="PROSITE" id="PS51665">
    <property type="entry name" value="ENKURIN"/>
    <property type="match status" value="1"/>
</dbReference>
<feature type="domain" description="Enkurin" evidence="7">
    <location>
        <begin position="254"/>
        <end position="346"/>
    </location>
</feature>
<evidence type="ECO:0000256" key="3">
    <source>
        <dbReference type="ARBA" id="ARBA00022490"/>
    </source>
</evidence>
<sequence>MLSTWTIPSDPGFETRRPTSTDRYSPVLAEALPKARVKPEALSNAIRNQGTLAQLFNPQARPYSVGSRPSSAQPKNFAKENVHRIKEMQKANREKQKESNSIEPVKAVYKPGKFDHVDSKVAQEVKVCNLLHFSEFKIINYYLHRAPPAPPQRSNSASFLRAGSRNGPPVKDRPTSCEPVIPREIKLTVPKASIAKKHQPEVKNSNHVHENVRRAPSPLRPRPPSVIAAEQLAAKRQESEKRYRRGKVPKYLKNRQEQWKQDEARRIANTPDPSIPPGHTLMPREERLQTLASLEKNHEDLVTQLNALPVRVDTLRVKTKKSELEKKLVEIEDAIKIFSRPKVFVKLDD</sequence>
<name>A0AAD9V174_ACRCE</name>
<organism evidence="8 9">
    <name type="scientific">Acropora cervicornis</name>
    <name type="common">Staghorn coral</name>
    <dbReference type="NCBI Taxonomy" id="6130"/>
    <lineage>
        <taxon>Eukaryota</taxon>
        <taxon>Metazoa</taxon>
        <taxon>Cnidaria</taxon>
        <taxon>Anthozoa</taxon>
        <taxon>Hexacorallia</taxon>
        <taxon>Scleractinia</taxon>
        <taxon>Astrocoeniina</taxon>
        <taxon>Acroporidae</taxon>
        <taxon>Acropora</taxon>
    </lineage>
</organism>
<evidence type="ECO:0000256" key="5">
    <source>
        <dbReference type="ARBA" id="ARBA00023273"/>
    </source>
</evidence>
<keyword evidence="3" id="KW-0963">Cytoplasm</keyword>
<accession>A0AAD9V174</accession>
<dbReference type="PANTHER" id="PTHR21490:SF2">
    <property type="entry name" value="ENKURIN DOMAIN-CONTAINING PROTEIN 1"/>
    <property type="match status" value="1"/>
</dbReference>
<protein>
    <submittedName>
        <fullName evidence="8">Enkurin domain-containing protein 1</fullName>
    </submittedName>
</protein>
<evidence type="ECO:0000256" key="1">
    <source>
        <dbReference type="ARBA" id="ARBA00004138"/>
    </source>
</evidence>
<evidence type="ECO:0000259" key="7">
    <source>
        <dbReference type="PROSITE" id="PS51665"/>
    </source>
</evidence>
<dbReference type="GO" id="GO:0005929">
    <property type="term" value="C:cilium"/>
    <property type="evidence" value="ECO:0007669"/>
    <property type="project" value="UniProtKB-SubCell"/>
</dbReference>
<evidence type="ECO:0000313" key="8">
    <source>
        <dbReference type="EMBL" id="KAK2557060.1"/>
    </source>
</evidence>
<proteinExistence type="predicted"/>
<dbReference type="InterPro" id="IPR027012">
    <property type="entry name" value="Enkurin_dom"/>
</dbReference>
<feature type="region of interest" description="Disordered" evidence="6">
    <location>
        <begin position="148"/>
        <end position="177"/>
    </location>
</feature>
<reference evidence="8" key="2">
    <citation type="journal article" date="2023" name="Science">
        <title>Genomic signatures of disease resistance in endangered staghorn corals.</title>
        <authorList>
            <person name="Vollmer S.V."/>
            <person name="Selwyn J.D."/>
            <person name="Despard B.A."/>
            <person name="Roesel C.L."/>
        </authorList>
    </citation>
    <scope>NUCLEOTIDE SEQUENCE</scope>
    <source>
        <strain evidence="8">K2</strain>
    </source>
</reference>
<dbReference type="Proteomes" id="UP001249851">
    <property type="component" value="Unassembled WGS sequence"/>
</dbReference>
<evidence type="ECO:0000256" key="4">
    <source>
        <dbReference type="ARBA" id="ARBA00023212"/>
    </source>
</evidence>
<feature type="region of interest" description="Disordered" evidence="6">
    <location>
        <begin position="1"/>
        <end position="25"/>
    </location>
</feature>
<reference evidence="8" key="1">
    <citation type="journal article" date="2023" name="G3 (Bethesda)">
        <title>Whole genome assembly and annotation of the endangered Caribbean coral Acropora cervicornis.</title>
        <authorList>
            <person name="Selwyn J.D."/>
            <person name="Vollmer S.V."/>
        </authorList>
    </citation>
    <scope>NUCLEOTIDE SEQUENCE</scope>
    <source>
        <strain evidence="8">K2</strain>
    </source>
</reference>
<keyword evidence="5" id="KW-0966">Cell projection</keyword>
<keyword evidence="4" id="KW-0206">Cytoskeleton</keyword>
<dbReference type="GO" id="GO:0005881">
    <property type="term" value="C:cytoplasmic microtubule"/>
    <property type="evidence" value="ECO:0007669"/>
    <property type="project" value="TreeGrafter"/>
</dbReference>
<dbReference type="EMBL" id="JARQWQ010000052">
    <property type="protein sequence ID" value="KAK2557060.1"/>
    <property type="molecule type" value="Genomic_DNA"/>
</dbReference>
<dbReference type="Pfam" id="PF13864">
    <property type="entry name" value="Enkurin"/>
    <property type="match status" value="1"/>
</dbReference>
<keyword evidence="9" id="KW-1185">Reference proteome</keyword>
<evidence type="ECO:0000256" key="6">
    <source>
        <dbReference type="SAM" id="MobiDB-lite"/>
    </source>
</evidence>
<gene>
    <name evidence="8" type="ORF">P5673_020920</name>
</gene>
<dbReference type="AlphaFoldDB" id="A0AAD9V174"/>
<comment type="caution">
    <text evidence="8">The sequence shown here is derived from an EMBL/GenBank/DDBJ whole genome shotgun (WGS) entry which is preliminary data.</text>
</comment>